<name>A0A6B3LL27_VIBCL</name>
<evidence type="ECO:0000256" key="1">
    <source>
        <dbReference type="ARBA" id="ARBA00038494"/>
    </source>
</evidence>
<feature type="domain" description="Glycosyltransferase 2-like" evidence="2">
    <location>
        <begin position="8"/>
        <end position="132"/>
    </location>
</feature>
<dbReference type="CDD" id="cd02511">
    <property type="entry name" value="Beta4Glucosyltransferase"/>
    <property type="match status" value="1"/>
</dbReference>
<dbReference type="Gene3D" id="3.90.550.10">
    <property type="entry name" value="Spore Coat Polysaccharide Biosynthesis Protein SpsA, Chain A"/>
    <property type="match status" value="1"/>
</dbReference>
<evidence type="ECO:0000259" key="2">
    <source>
        <dbReference type="Pfam" id="PF00535"/>
    </source>
</evidence>
<dbReference type="PANTHER" id="PTHR43630">
    <property type="entry name" value="POLY-BETA-1,6-N-ACETYL-D-GLUCOSAMINE SYNTHASE"/>
    <property type="match status" value="1"/>
</dbReference>
<keyword evidence="3" id="KW-0808">Transferase</keyword>
<evidence type="ECO:0000313" key="3">
    <source>
        <dbReference type="EMBL" id="NEM95765.1"/>
    </source>
</evidence>
<dbReference type="AlphaFoldDB" id="A0A6B3LL27"/>
<reference evidence="3" key="1">
    <citation type="submission" date="2020-02" db="EMBL/GenBank/DDBJ databases">
        <title>Genome Announcements.</title>
        <authorList>
            <person name="Abdulabbas H.T."/>
            <person name="Bunyan I.A."/>
            <person name="Abdul-Lateef L.A."/>
        </authorList>
    </citation>
    <scope>NUCLEOTIDE SEQUENCE</scope>
    <source>
        <strain evidence="3">NAG1</strain>
    </source>
</reference>
<organism evidence="3">
    <name type="scientific">Vibrio cholerae</name>
    <dbReference type="NCBI Taxonomy" id="666"/>
    <lineage>
        <taxon>Bacteria</taxon>
        <taxon>Pseudomonadati</taxon>
        <taxon>Pseudomonadota</taxon>
        <taxon>Gammaproteobacteria</taxon>
        <taxon>Vibrionales</taxon>
        <taxon>Vibrionaceae</taxon>
        <taxon>Vibrio</taxon>
    </lineage>
</organism>
<comment type="similarity">
    <text evidence="1">Belongs to the glycosyltransferase 2 family. WaaE/KdtX subfamily.</text>
</comment>
<dbReference type="EMBL" id="JAAGVX010000015">
    <property type="protein sequence ID" value="NEM95765.1"/>
    <property type="molecule type" value="Genomic_DNA"/>
</dbReference>
<sequence length="259" mass="29912">MSKPTLAVALIVKNEARHLDECLQTVHDWVDEIVVLDSGSHDETEQVARRYTEKFYVNAKWPGFGPQRQLAQSYVQSDYVLWLDADERVTPELKQSILQAVAANKPDTLYQFARLSWVFGRFIRHSGWYPDRVLRLYPTQLTRYNDALVHEKVHVEPRMKVETLAGDAIHYTYNDVHHYLVKSAGYAKAWADQRQAKGKKASLSQGIVHAVGCFLKMYLLKRGFLDGKQGFLIALLSAHSTFVKYADLWARDNDEHYKR</sequence>
<dbReference type="Pfam" id="PF00535">
    <property type="entry name" value="Glycos_transf_2"/>
    <property type="match status" value="1"/>
</dbReference>
<protein>
    <submittedName>
        <fullName evidence="3">Glycosyltransferase family 2 protein</fullName>
    </submittedName>
</protein>
<dbReference type="PANTHER" id="PTHR43630:SF2">
    <property type="entry name" value="GLYCOSYLTRANSFERASE"/>
    <property type="match status" value="1"/>
</dbReference>
<dbReference type="RefSeq" id="WP_000042987.1">
    <property type="nucleotide sequence ID" value="NZ_CP063420.1"/>
</dbReference>
<accession>A0A6B3LL27</accession>
<proteinExistence type="inferred from homology"/>
<dbReference type="InterPro" id="IPR001173">
    <property type="entry name" value="Glyco_trans_2-like"/>
</dbReference>
<dbReference type="SUPFAM" id="SSF53448">
    <property type="entry name" value="Nucleotide-diphospho-sugar transferases"/>
    <property type="match status" value="1"/>
</dbReference>
<dbReference type="InterPro" id="IPR029044">
    <property type="entry name" value="Nucleotide-diphossugar_trans"/>
</dbReference>
<dbReference type="GO" id="GO:0016740">
    <property type="term" value="F:transferase activity"/>
    <property type="evidence" value="ECO:0007669"/>
    <property type="project" value="UniProtKB-KW"/>
</dbReference>
<comment type="caution">
    <text evidence="3">The sequence shown here is derived from an EMBL/GenBank/DDBJ whole genome shotgun (WGS) entry which is preliminary data.</text>
</comment>
<gene>
    <name evidence="3" type="ORF">G3T61_16380</name>
</gene>